<comment type="caution">
    <text evidence="2">The sequence shown here is derived from an EMBL/GenBank/DDBJ whole genome shotgun (WGS) entry which is preliminary data.</text>
</comment>
<feature type="transmembrane region" description="Helical" evidence="1">
    <location>
        <begin position="175"/>
        <end position="200"/>
    </location>
</feature>
<protein>
    <submittedName>
        <fullName evidence="2">ABC transporter permease subunit</fullName>
    </submittedName>
</protein>
<dbReference type="Proteomes" id="UP001589693">
    <property type="component" value="Unassembled WGS sequence"/>
</dbReference>
<organism evidence="2 3">
    <name type="scientific">Allokutzneria oryzae</name>
    <dbReference type="NCBI Taxonomy" id="1378989"/>
    <lineage>
        <taxon>Bacteria</taxon>
        <taxon>Bacillati</taxon>
        <taxon>Actinomycetota</taxon>
        <taxon>Actinomycetes</taxon>
        <taxon>Pseudonocardiales</taxon>
        <taxon>Pseudonocardiaceae</taxon>
        <taxon>Allokutzneria</taxon>
    </lineage>
</organism>
<dbReference type="Pfam" id="PF12679">
    <property type="entry name" value="ABC2_membrane_2"/>
    <property type="match status" value="1"/>
</dbReference>
<dbReference type="PANTHER" id="PTHR37305:SF1">
    <property type="entry name" value="MEMBRANE PROTEIN"/>
    <property type="match status" value="1"/>
</dbReference>
<evidence type="ECO:0000256" key="1">
    <source>
        <dbReference type="SAM" id="Phobius"/>
    </source>
</evidence>
<keyword evidence="1" id="KW-0472">Membrane</keyword>
<evidence type="ECO:0000313" key="2">
    <source>
        <dbReference type="EMBL" id="MFB9907300.1"/>
    </source>
</evidence>
<feature type="transmembrane region" description="Helical" evidence="1">
    <location>
        <begin position="261"/>
        <end position="280"/>
    </location>
</feature>
<dbReference type="EMBL" id="JBHLZU010000020">
    <property type="protein sequence ID" value="MFB9907300.1"/>
    <property type="molecule type" value="Genomic_DNA"/>
</dbReference>
<name>A0ABV6A2B5_9PSEU</name>
<keyword evidence="1" id="KW-1133">Transmembrane helix</keyword>
<gene>
    <name evidence="2" type="ORF">ACFFQA_25475</name>
</gene>
<dbReference type="RefSeq" id="WP_377857175.1">
    <property type="nucleotide sequence ID" value="NZ_JBHLZU010000020.1"/>
</dbReference>
<evidence type="ECO:0000313" key="3">
    <source>
        <dbReference type="Proteomes" id="UP001589693"/>
    </source>
</evidence>
<sequence>MTTASVALPEKVTRAPLGRLLRAELRWVLRRPRTLVGFGLLALVPVGLGLMMSLADFGGGPIGGPPVLASLLGNGMVLPLAAMTMAMPLLMPMLVSMAAADAIAGESAHGTLRGLLIAPVGRTRLVMVKAVGVATVTAVAVLVLAVLGITSGLVFTGTTEFTSLSGTTLSFADGIGRVGVAALWVWLQMAAVAAVALALSSFTDHPLVVLAATMGSLIVFTLLGTLPDLSWLQPALITTGWTSAIDVVRDPMVTATLTESGVRALCYIAIGLSITVARMATKDT</sequence>
<proteinExistence type="predicted"/>
<keyword evidence="1" id="KW-0812">Transmembrane</keyword>
<feature type="transmembrane region" description="Helical" evidence="1">
    <location>
        <begin position="131"/>
        <end position="155"/>
    </location>
</feature>
<accession>A0ABV6A2B5</accession>
<keyword evidence="3" id="KW-1185">Reference proteome</keyword>
<dbReference type="PANTHER" id="PTHR37305">
    <property type="entry name" value="INTEGRAL MEMBRANE PROTEIN-RELATED"/>
    <property type="match status" value="1"/>
</dbReference>
<feature type="transmembrane region" description="Helical" evidence="1">
    <location>
        <begin position="67"/>
        <end position="90"/>
    </location>
</feature>
<feature type="transmembrane region" description="Helical" evidence="1">
    <location>
        <begin position="207"/>
        <end position="226"/>
    </location>
</feature>
<reference evidence="2 3" key="1">
    <citation type="submission" date="2024-09" db="EMBL/GenBank/DDBJ databases">
        <authorList>
            <person name="Sun Q."/>
            <person name="Mori K."/>
        </authorList>
    </citation>
    <scope>NUCLEOTIDE SEQUENCE [LARGE SCALE GENOMIC DNA]</scope>
    <source>
        <strain evidence="2 3">TBRC 7907</strain>
    </source>
</reference>
<feature type="transmembrane region" description="Helical" evidence="1">
    <location>
        <begin position="35"/>
        <end position="55"/>
    </location>
</feature>